<evidence type="ECO:0000313" key="2">
    <source>
        <dbReference type="Proteomes" id="UP000249390"/>
    </source>
</evidence>
<keyword evidence="2" id="KW-1185">Reference proteome</keyword>
<organism evidence="1 2">
    <name type="scientific">Cuscuta australis</name>
    <dbReference type="NCBI Taxonomy" id="267555"/>
    <lineage>
        <taxon>Eukaryota</taxon>
        <taxon>Viridiplantae</taxon>
        <taxon>Streptophyta</taxon>
        <taxon>Embryophyta</taxon>
        <taxon>Tracheophyta</taxon>
        <taxon>Spermatophyta</taxon>
        <taxon>Magnoliopsida</taxon>
        <taxon>eudicotyledons</taxon>
        <taxon>Gunneridae</taxon>
        <taxon>Pentapetalae</taxon>
        <taxon>asterids</taxon>
        <taxon>lamiids</taxon>
        <taxon>Solanales</taxon>
        <taxon>Convolvulaceae</taxon>
        <taxon>Cuscuteae</taxon>
        <taxon>Cuscuta</taxon>
        <taxon>Cuscuta subgen. Grammica</taxon>
        <taxon>Cuscuta sect. Cleistogrammica</taxon>
    </lineage>
</organism>
<accession>A0A328DIU3</accession>
<sequence>MDCAAVTGSKGGLDTCHREFKMGSGSPWLGGQIVGRVWDRCSVDRREPCLCGGQIGGDMVVAIVVGCAVINCGRMANGEEDLNQRVFLHSSYGSSLPD</sequence>
<evidence type="ECO:0000313" key="1">
    <source>
        <dbReference type="EMBL" id="RAL45715.1"/>
    </source>
</evidence>
<gene>
    <name evidence="1" type="ORF">DM860_009579</name>
</gene>
<dbReference type="EMBL" id="NQVE01000129">
    <property type="protein sequence ID" value="RAL45715.1"/>
    <property type="molecule type" value="Genomic_DNA"/>
</dbReference>
<comment type="caution">
    <text evidence="1">The sequence shown here is derived from an EMBL/GenBank/DDBJ whole genome shotgun (WGS) entry which is preliminary data.</text>
</comment>
<proteinExistence type="predicted"/>
<name>A0A328DIU3_9ASTE</name>
<dbReference type="AlphaFoldDB" id="A0A328DIU3"/>
<reference evidence="1 2" key="1">
    <citation type="submission" date="2018-06" db="EMBL/GenBank/DDBJ databases">
        <title>The Genome of Cuscuta australis (Dodder) Provides Insight into the Evolution of Plant Parasitism.</title>
        <authorList>
            <person name="Liu H."/>
        </authorList>
    </citation>
    <scope>NUCLEOTIDE SEQUENCE [LARGE SCALE GENOMIC DNA]</scope>
    <source>
        <strain evidence="2">cv. Yunnan</strain>
        <tissue evidence="1">Vines</tissue>
    </source>
</reference>
<dbReference type="Proteomes" id="UP000249390">
    <property type="component" value="Unassembled WGS sequence"/>
</dbReference>
<protein>
    <submittedName>
        <fullName evidence="1">Uncharacterized protein</fullName>
    </submittedName>
</protein>